<feature type="binding site" evidence="10">
    <location>
        <position position="154"/>
    </location>
    <ligand>
        <name>Mg(2+)</name>
        <dbReference type="ChEBI" id="CHEBI:18420"/>
    </ligand>
</feature>
<evidence type="ECO:0000256" key="3">
    <source>
        <dbReference type="ARBA" id="ARBA00011738"/>
    </source>
</evidence>
<dbReference type="GO" id="GO:0005829">
    <property type="term" value="C:cytosol"/>
    <property type="evidence" value="ECO:0007669"/>
    <property type="project" value="TreeGrafter"/>
</dbReference>
<dbReference type="PANTHER" id="PTHR43322:SF5">
    <property type="entry name" value="1-DEOXY-D-XYLULOSE-5-PHOSPHATE SYNTHASE, CHLOROPLASTIC"/>
    <property type="match status" value="1"/>
</dbReference>
<dbReference type="GO" id="GO:0019288">
    <property type="term" value="P:isopentenyl diphosphate biosynthetic process, methylerythritol 4-phosphate pathway"/>
    <property type="evidence" value="ECO:0007669"/>
    <property type="project" value="TreeGrafter"/>
</dbReference>
<evidence type="ECO:0000256" key="10">
    <source>
        <dbReference type="HAMAP-Rule" id="MF_00315"/>
    </source>
</evidence>
<dbReference type="SUPFAM" id="SSF52922">
    <property type="entry name" value="TK C-terminal domain-like"/>
    <property type="match status" value="1"/>
</dbReference>
<dbReference type="InterPro" id="IPR049557">
    <property type="entry name" value="Transketolase_CS"/>
</dbReference>
<evidence type="ECO:0000313" key="12">
    <source>
        <dbReference type="EMBL" id="THV42629.1"/>
    </source>
</evidence>
<feature type="binding site" evidence="10">
    <location>
        <position position="82"/>
    </location>
    <ligand>
        <name>thiamine diphosphate</name>
        <dbReference type="ChEBI" id="CHEBI:58937"/>
    </ligand>
</feature>
<organism evidence="12 13">
    <name type="scientific">Glycomyces buryatensis</name>
    <dbReference type="NCBI Taxonomy" id="2570927"/>
    <lineage>
        <taxon>Bacteria</taxon>
        <taxon>Bacillati</taxon>
        <taxon>Actinomycetota</taxon>
        <taxon>Actinomycetes</taxon>
        <taxon>Glycomycetales</taxon>
        <taxon>Glycomycetaceae</taxon>
        <taxon>Glycomyces</taxon>
    </lineage>
</organism>
<keyword evidence="4 10" id="KW-0808">Transferase</keyword>
<dbReference type="EC" id="2.2.1.7" evidence="10"/>
<dbReference type="SMART" id="SM00861">
    <property type="entry name" value="Transket_pyr"/>
    <property type="match status" value="1"/>
</dbReference>
<sequence length="635" mass="67664">MNSHDEPGMGPLLSSIGRLADFKSLDEAELPRLADELREFLIDAVAKTGGHIGPNLGVVELTMAVHRVFDSPHDQVVFDTGHQSYVHKVLTGRAPQFGDLRKRDGLTGYPSREESPHDLVENSHASTSLSYADGLAKANALAGSDRHVVALVGDGALTGGMCWEALNNIAARDDLKLVIIVNDNGRSYAPTVGGLAKRLSGVRLNPGYEPALEKIKDTVERIPVVGRAAYSAMHAAKTGIKDALAPQGMFSDLGIKYVGPVDGHDLTDLAEALEKAKGYGGPVIVHALTEKGRGWAPAREDEAEQMHSPSAAFDPITGEPIAASKRRWTGVFADALVEQAEARPDLVAITAAMPGPTGVNKFMERFPERFFDVGIAEQHAVTSAAGLAMNGLHPVVAVYSTFMNRAFDQTVLDVAMHRLPVTFVLDRAGITGPDGPSHYGIWDTSIFRVVPGMRIAAPRDEVTLREEFAEAVAVDDGPTMLRFPTGAIPAENLSPVDSREGLDFLVENDDAELLIVACGALAGTAVAAATLLAEQGVRSTVVDPRWIAPVPDALVKLAGQYRLIATVEDGIRTGGFGDALAQSLRDAGEDVPLIDFAVARDWHPHGTRAQLLADLGLTPAAIAEKLHAEAARRLR</sequence>
<dbReference type="NCBIfam" id="TIGR00204">
    <property type="entry name" value="dxs"/>
    <property type="match status" value="1"/>
</dbReference>
<dbReference type="SUPFAM" id="SSF52518">
    <property type="entry name" value="Thiamin diphosphate-binding fold (THDP-binding)"/>
    <property type="match status" value="2"/>
</dbReference>
<comment type="caution">
    <text evidence="10">Lacks conserved residue(s) required for the propagation of feature annotation.</text>
</comment>
<comment type="cofactor">
    <cofactor evidence="10">
        <name>thiamine diphosphate</name>
        <dbReference type="ChEBI" id="CHEBI:58937"/>
    </cofactor>
    <text evidence="10">Binds 1 thiamine pyrophosphate per subunit.</text>
</comment>
<evidence type="ECO:0000313" key="13">
    <source>
        <dbReference type="Proteomes" id="UP000308760"/>
    </source>
</evidence>
<keyword evidence="7 10" id="KW-0784">Thiamine biosynthesis</keyword>
<dbReference type="FunFam" id="3.40.50.970:FF:000005">
    <property type="entry name" value="1-deoxy-D-xylulose-5-phosphate synthase"/>
    <property type="match status" value="1"/>
</dbReference>
<name>A0A4S8QMH6_9ACTN</name>
<dbReference type="OrthoDB" id="9803371at2"/>
<dbReference type="RefSeq" id="WP_136533542.1">
    <property type="nucleotide sequence ID" value="NZ_STGY01000021.1"/>
</dbReference>
<proteinExistence type="inferred from homology"/>
<dbReference type="PROSITE" id="PS00801">
    <property type="entry name" value="TRANSKETOLASE_1"/>
    <property type="match status" value="1"/>
</dbReference>
<evidence type="ECO:0000256" key="7">
    <source>
        <dbReference type="ARBA" id="ARBA00022977"/>
    </source>
</evidence>
<keyword evidence="6 10" id="KW-0460">Magnesium</keyword>
<dbReference type="UniPathway" id="UPA00064">
    <property type="reaction ID" value="UER00091"/>
</dbReference>
<dbReference type="InterPro" id="IPR029061">
    <property type="entry name" value="THDP-binding"/>
</dbReference>
<evidence type="ECO:0000256" key="5">
    <source>
        <dbReference type="ARBA" id="ARBA00022723"/>
    </source>
</evidence>
<feature type="binding site" evidence="10">
    <location>
        <position position="184"/>
    </location>
    <ligand>
        <name>Mg(2+)</name>
        <dbReference type="ChEBI" id="CHEBI:18420"/>
    </ligand>
</feature>
<dbReference type="GO" id="GO:0008661">
    <property type="term" value="F:1-deoxy-D-xylulose-5-phosphate synthase activity"/>
    <property type="evidence" value="ECO:0007669"/>
    <property type="project" value="UniProtKB-UniRule"/>
</dbReference>
<comment type="subunit">
    <text evidence="3 10">Homodimer.</text>
</comment>
<dbReference type="InterPro" id="IPR005475">
    <property type="entry name" value="Transketolase-like_Pyr-bd"/>
</dbReference>
<evidence type="ECO:0000256" key="6">
    <source>
        <dbReference type="ARBA" id="ARBA00022842"/>
    </source>
</evidence>
<comment type="pathway">
    <text evidence="1 10">Metabolic intermediate biosynthesis; 1-deoxy-D-xylulose 5-phosphate biosynthesis; 1-deoxy-D-xylulose 5-phosphate from D-glyceraldehyde 3-phosphate and pyruvate: step 1/1.</text>
</comment>
<dbReference type="InterPro" id="IPR005477">
    <property type="entry name" value="Dxylulose-5-P_synthase"/>
</dbReference>
<evidence type="ECO:0000256" key="8">
    <source>
        <dbReference type="ARBA" id="ARBA00023052"/>
    </source>
</evidence>
<dbReference type="GO" id="GO:0016114">
    <property type="term" value="P:terpenoid biosynthetic process"/>
    <property type="evidence" value="ECO:0007669"/>
    <property type="project" value="UniProtKB-UniRule"/>
</dbReference>
<dbReference type="Gene3D" id="3.40.50.970">
    <property type="match status" value="2"/>
</dbReference>
<evidence type="ECO:0000259" key="11">
    <source>
        <dbReference type="SMART" id="SM00861"/>
    </source>
</evidence>
<dbReference type="Pfam" id="PF02779">
    <property type="entry name" value="Transket_pyr"/>
    <property type="match status" value="1"/>
</dbReference>
<keyword evidence="9 10" id="KW-0414">Isoprene biosynthesis</keyword>
<dbReference type="InterPro" id="IPR033248">
    <property type="entry name" value="Transketolase_C"/>
</dbReference>
<gene>
    <name evidence="10 12" type="primary">dxs</name>
    <name evidence="12" type="ORF">FAB82_05530</name>
</gene>
<dbReference type="GO" id="GO:0000287">
    <property type="term" value="F:magnesium ion binding"/>
    <property type="evidence" value="ECO:0007669"/>
    <property type="project" value="UniProtKB-UniRule"/>
</dbReference>
<dbReference type="Proteomes" id="UP000308760">
    <property type="component" value="Unassembled WGS sequence"/>
</dbReference>
<feature type="binding site" evidence="10">
    <location>
        <position position="184"/>
    </location>
    <ligand>
        <name>thiamine diphosphate</name>
        <dbReference type="ChEBI" id="CHEBI:58937"/>
    </ligand>
</feature>
<keyword evidence="8 10" id="KW-0786">Thiamine pyrophosphate</keyword>
<comment type="similarity">
    <text evidence="2 10">Belongs to the transketolase family. DXPS subfamily.</text>
</comment>
<comment type="caution">
    <text evidence="12">The sequence shown here is derived from an EMBL/GenBank/DDBJ whole genome shotgun (WGS) entry which is preliminary data.</text>
</comment>
<keyword evidence="13" id="KW-1185">Reference proteome</keyword>
<evidence type="ECO:0000256" key="4">
    <source>
        <dbReference type="ARBA" id="ARBA00022679"/>
    </source>
</evidence>
<dbReference type="Gene3D" id="3.40.50.920">
    <property type="match status" value="1"/>
</dbReference>
<dbReference type="CDD" id="cd02007">
    <property type="entry name" value="TPP_DXS"/>
    <property type="match status" value="1"/>
</dbReference>
<evidence type="ECO:0000256" key="9">
    <source>
        <dbReference type="ARBA" id="ARBA00023229"/>
    </source>
</evidence>
<comment type="catalytic activity">
    <reaction evidence="10">
        <text>D-glyceraldehyde 3-phosphate + pyruvate + H(+) = 1-deoxy-D-xylulose 5-phosphate + CO2</text>
        <dbReference type="Rhea" id="RHEA:12605"/>
        <dbReference type="ChEBI" id="CHEBI:15361"/>
        <dbReference type="ChEBI" id="CHEBI:15378"/>
        <dbReference type="ChEBI" id="CHEBI:16526"/>
        <dbReference type="ChEBI" id="CHEBI:57792"/>
        <dbReference type="ChEBI" id="CHEBI:59776"/>
        <dbReference type="EC" id="2.2.1.7"/>
    </reaction>
</comment>
<protein>
    <recommendedName>
        <fullName evidence="10">1-deoxy-D-xylulose-5-phosphate synthase</fullName>
        <ecNumber evidence="10">2.2.1.7</ecNumber>
    </recommendedName>
    <alternativeName>
        <fullName evidence="10">1-deoxyxylulose-5-phosphate synthase</fullName>
        <shortName evidence="10">DXP synthase</shortName>
        <shortName evidence="10">DXPS</shortName>
    </alternativeName>
</protein>
<dbReference type="Pfam" id="PF13292">
    <property type="entry name" value="DXP_synthase_N"/>
    <property type="match status" value="1"/>
</dbReference>
<dbReference type="Pfam" id="PF02780">
    <property type="entry name" value="Transketolase_C"/>
    <property type="match status" value="1"/>
</dbReference>
<keyword evidence="5 10" id="KW-0479">Metal-binding</keyword>
<feature type="domain" description="Transketolase-like pyrimidine-binding" evidence="11">
    <location>
        <begin position="326"/>
        <end position="490"/>
    </location>
</feature>
<dbReference type="PROSITE" id="PS00802">
    <property type="entry name" value="TRANSKETOLASE_2"/>
    <property type="match status" value="1"/>
</dbReference>
<dbReference type="GO" id="GO:0030976">
    <property type="term" value="F:thiamine pyrophosphate binding"/>
    <property type="evidence" value="ECO:0007669"/>
    <property type="project" value="UniProtKB-UniRule"/>
</dbReference>
<reference evidence="12 13" key="2">
    <citation type="submission" date="2019-05" db="EMBL/GenBank/DDBJ databases">
        <title>Glycomyces buryatensis sp. nov.</title>
        <authorList>
            <person name="Nikitina E."/>
        </authorList>
    </citation>
    <scope>NUCLEOTIDE SEQUENCE [LARGE SCALE GENOMIC DNA]</scope>
    <source>
        <strain evidence="12 13">18</strain>
    </source>
</reference>
<dbReference type="EMBL" id="STGY01000021">
    <property type="protein sequence ID" value="THV42629.1"/>
    <property type="molecule type" value="Genomic_DNA"/>
</dbReference>
<reference evidence="13" key="1">
    <citation type="submission" date="2019-04" db="EMBL/GenBank/DDBJ databases">
        <title>Nocardioides xinjiangensis sp. nov.</title>
        <authorList>
            <person name="Liu S."/>
        </authorList>
    </citation>
    <scope>NUCLEOTIDE SEQUENCE [LARGE SCALE GENOMIC DNA]</scope>
    <source>
        <strain evidence="13">18</strain>
    </source>
</reference>
<dbReference type="GO" id="GO:0009228">
    <property type="term" value="P:thiamine biosynthetic process"/>
    <property type="evidence" value="ECO:0007669"/>
    <property type="project" value="UniProtKB-UniRule"/>
</dbReference>
<dbReference type="CDD" id="cd07033">
    <property type="entry name" value="TPP_PYR_DXS_TK_like"/>
    <property type="match status" value="1"/>
</dbReference>
<evidence type="ECO:0000256" key="1">
    <source>
        <dbReference type="ARBA" id="ARBA00004980"/>
    </source>
</evidence>
<evidence type="ECO:0000256" key="2">
    <source>
        <dbReference type="ARBA" id="ARBA00011081"/>
    </source>
</evidence>
<feature type="binding site" evidence="10">
    <location>
        <begin position="123"/>
        <end position="125"/>
    </location>
    <ligand>
        <name>thiamine diphosphate</name>
        <dbReference type="ChEBI" id="CHEBI:58937"/>
    </ligand>
</feature>
<dbReference type="InterPro" id="IPR009014">
    <property type="entry name" value="Transketo_C/PFOR_II"/>
</dbReference>
<dbReference type="NCBIfam" id="NF003933">
    <property type="entry name" value="PRK05444.2-2"/>
    <property type="match status" value="1"/>
</dbReference>
<dbReference type="InterPro" id="IPR020826">
    <property type="entry name" value="Transketolase_BS"/>
</dbReference>
<comment type="cofactor">
    <cofactor evidence="10">
        <name>Mg(2+)</name>
        <dbReference type="ChEBI" id="CHEBI:18420"/>
    </cofactor>
    <text evidence="10">Binds 1 Mg(2+) ion per subunit.</text>
</comment>
<dbReference type="PANTHER" id="PTHR43322">
    <property type="entry name" value="1-D-DEOXYXYLULOSE 5-PHOSPHATE SYNTHASE-RELATED"/>
    <property type="match status" value="1"/>
</dbReference>
<accession>A0A4S8QMH6</accession>
<feature type="binding site" evidence="10">
    <location>
        <begin position="155"/>
        <end position="156"/>
    </location>
    <ligand>
        <name>thiamine diphosphate</name>
        <dbReference type="ChEBI" id="CHEBI:58937"/>
    </ligand>
</feature>
<feature type="binding site" evidence="10">
    <location>
        <position position="377"/>
    </location>
    <ligand>
        <name>thiamine diphosphate</name>
        <dbReference type="ChEBI" id="CHEBI:58937"/>
    </ligand>
</feature>
<dbReference type="HAMAP" id="MF_00315">
    <property type="entry name" value="DXP_synth"/>
    <property type="match status" value="1"/>
</dbReference>
<comment type="function">
    <text evidence="10">Catalyzes the acyloin condensation reaction between C atoms 2 and 3 of pyruvate and glyceraldehyde 3-phosphate to yield 1-deoxy-D-xylulose-5-phosphate (DXP).</text>
</comment>
<dbReference type="AlphaFoldDB" id="A0A4S8QMH6"/>